<dbReference type="PANTHER" id="PTHR46033">
    <property type="entry name" value="PROTEIN MAIN-LIKE 2"/>
    <property type="match status" value="1"/>
</dbReference>
<dbReference type="InterPro" id="IPR044824">
    <property type="entry name" value="MAIN-like"/>
</dbReference>
<feature type="compositionally biased region" description="Basic and acidic residues" evidence="1">
    <location>
        <begin position="399"/>
        <end position="413"/>
    </location>
</feature>
<evidence type="ECO:0000313" key="4">
    <source>
        <dbReference type="RefSeq" id="XP_004492627.2"/>
    </source>
</evidence>
<proteinExistence type="predicted"/>
<protein>
    <submittedName>
        <fullName evidence="4">Uncharacterized protein LOC101494870</fullName>
    </submittedName>
</protein>
<feature type="compositionally biased region" description="Polar residues" evidence="1">
    <location>
        <begin position="72"/>
        <end position="81"/>
    </location>
</feature>
<dbReference type="OrthoDB" id="1412882at2759"/>
<dbReference type="Proteomes" id="UP000087171">
    <property type="component" value="Chromosome Ca3"/>
</dbReference>
<accession>A0A1S2XR15</accession>
<evidence type="ECO:0000256" key="1">
    <source>
        <dbReference type="SAM" id="MobiDB-lite"/>
    </source>
</evidence>
<feature type="region of interest" description="Disordered" evidence="1">
    <location>
        <begin position="333"/>
        <end position="357"/>
    </location>
</feature>
<reference evidence="3" key="1">
    <citation type="journal article" date="2013" name="Nat. Biotechnol.">
        <title>Draft genome sequence of chickpea (Cicer arietinum) provides a resource for trait improvement.</title>
        <authorList>
            <person name="Varshney R.K."/>
            <person name="Song C."/>
            <person name="Saxena R.K."/>
            <person name="Azam S."/>
            <person name="Yu S."/>
            <person name="Sharpe A.G."/>
            <person name="Cannon S."/>
            <person name="Baek J."/>
            <person name="Rosen B.D."/>
            <person name="Tar'an B."/>
            <person name="Millan T."/>
            <person name="Zhang X."/>
            <person name="Ramsay L.D."/>
            <person name="Iwata A."/>
            <person name="Wang Y."/>
            <person name="Nelson W."/>
            <person name="Farmer A.D."/>
            <person name="Gaur P.M."/>
            <person name="Soderlund C."/>
            <person name="Penmetsa R.V."/>
            <person name="Xu C."/>
            <person name="Bharti A.K."/>
            <person name="He W."/>
            <person name="Winter P."/>
            <person name="Zhao S."/>
            <person name="Hane J.K."/>
            <person name="Carrasquilla-Garcia N."/>
            <person name="Condie J.A."/>
            <person name="Upadhyaya H.D."/>
            <person name="Luo M.C."/>
            <person name="Thudi M."/>
            <person name="Gowda C.L."/>
            <person name="Singh N.P."/>
            <person name="Lichtenzveig J."/>
            <person name="Gali K.K."/>
            <person name="Rubio J."/>
            <person name="Nadarajan N."/>
            <person name="Dolezel J."/>
            <person name="Bansal K.C."/>
            <person name="Xu X."/>
            <person name="Edwards D."/>
            <person name="Zhang G."/>
            <person name="Kahl G."/>
            <person name="Gil J."/>
            <person name="Singh K.B."/>
            <person name="Datta S.K."/>
            <person name="Jackson S.A."/>
            <person name="Wang J."/>
            <person name="Cook D.R."/>
        </authorList>
    </citation>
    <scope>NUCLEOTIDE SEQUENCE [LARGE SCALE GENOMIC DNA]</scope>
    <source>
        <strain evidence="3">cv. CDC Frontier</strain>
    </source>
</reference>
<keyword evidence="3" id="KW-1185">Reference proteome</keyword>
<reference evidence="4" key="2">
    <citation type="submission" date="2025-08" db="UniProtKB">
        <authorList>
            <consortium name="RefSeq"/>
        </authorList>
    </citation>
    <scope>IDENTIFICATION</scope>
    <source>
        <tissue evidence="4">Etiolated seedlings</tissue>
    </source>
</reference>
<feature type="compositionally biased region" description="Pro residues" evidence="1">
    <location>
        <begin position="52"/>
        <end position="62"/>
    </location>
</feature>
<dbReference type="Pfam" id="PF10536">
    <property type="entry name" value="PMD"/>
    <property type="match status" value="1"/>
</dbReference>
<evidence type="ECO:0000259" key="2">
    <source>
        <dbReference type="Pfam" id="PF10536"/>
    </source>
</evidence>
<dbReference type="GeneID" id="101494870"/>
<dbReference type="GO" id="GO:0010073">
    <property type="term" value="P:meristem maintenance"/>
    <property type="evidence" value="ECO:0007669"/>
    <property type="project" value="InterPro"/>
</dbReference>
<dbReference type="AlphaFoldDB" id="A0A1S2XR15"/>
<feature type="region of interest" description="Disordered" evidence="1">
    <location>
        <begin position="399"/>
        <end position="427"/>
    </location>
</feature>
<evidence type="ECO:0000313" key="3">
    <source>
        <dbReference type="Proteomes" id="UP000087171"/>
    </source>
</evidence>
<name>A0A1S2XR15_CICAR</name>
<dbReference type="InterPro" id="IPR019557">
    <property type="entry name" value="AminoTfrase-like_pln_mobile"/>
</dbReference>
<sequence length="900" mass="102730">MRVQSGIGTSKSMNRKPYYFIISDSESDDSSESCPPVEKSPTQSEPQRHPMPTVPTPPPQNPPTTTNPSTPSKSAFSSEPSHATPPHQKRRSLNDIVSPSPNQKEPLSQPKPPSKPMKTKNTITIAQFLARKNLPNPQKERTLAPKQNLKNSQKPISPEQERSPTAPSQERSPSQENISITIDDWRDKALKDAKDIMWTAIQTAFAVDEVRKAYMLTVAGKIHRGFRSHLSNCYLKDRERNMNAKAPKKYKHYISNEEWSAFVAKRSDHALNPINHPAQQTSCQNKPVAAPQLDVRGKNKVDKLQKLEDNKVGKLQKLEVGARGRDGKIIRITRDTDTSTSTPMNPPERIRPTASRRRRRMIIEDDDEGHNDQGEPSTVHEEDVVHDHMVHEQVDVHEQEEAAPAHEGEHMEEEHDGAEGPGELTRYPGGPYDLYVLTRYRYHVSARLWFGEERPLLKIVAHGKKMQQFTPPVLPRPIENWVNLSGLNPLQRGSLKMIDNNLISAFVERWHSETSSFHMPFGEMTITLDDVANLLGLPIRGEFYSPPDVDRVTACNLAVHLLGVTTEEIWEETRKTRGAHYRLDWLKEVFRRQCAAERFDCAARAYLLNLVGSTIFADKSHTLVDAKYLPLFRYLDGIDRYAWGTAALVVLYDYLSDACYYDTKQLGGYMTLLQCWIYEYFPNICNRGDQGADVECFARMNRWCYKQGKHKVHEYRSIIDALTPADVIWRPWENHRGVIPFDDITLYTGHIRLCSTVAKYLPERCLRQFGYIQYIPSPPLPDPARLFDVDVEWLGYVTPVTELFPKLRPATYPSECEDGYLEWFYQVSHPLLVRPDGVPQVPRYSVPPTSADASSSQPPPILQQIGDLIQQGLSEHQASPDDELYRHFYKALYLSRSRTS</sequence>
<dbReference type="PANTHER" id="PTHR46033:SF8">
    <property type="entry name" value="PROTEIN MAINTENANCE OF MERISTEMS-LIKE"/>
    <property type="match status" value="1"/>
</dbReference>
<feature type="region of interest" description="Disordered" evidence="1">
    <location>
        <begin position="1"/>
        <end position="177"/>
    </location>
</feature>
<feature type="compositionally biased region" description="Polar residues" evidence="1">
    <location>
        <begin position="163"/>
        <end position="177"/>
    </location>
</feature>
<feature type="domain" description="Aminotransferase-like plant mobile" evidence="2">
    <location>
        <begin position="497"/>
        <end position="824"/>
    </location>
</feature>
<dbReference type="RefSeq" id="XP_004492627.2">
    <property type="nucleotide sequence ID" value="XM_004492570.3"/>
</dbReference>
<gene>
    <name evidence="4" type="primary">LOC101494870</name>
</gene>
<organism evidence="3 4">
    <name type="scientific">Cicer arietinum</name>
    <name type="common">Chickpea</name>
    <name type="synonym">Garbanzo</name>
    <dbReference type="NCBI Taxonomy" id="3827"/>
    <lineage>
        <taxon>Eukaryota</taxon>
        <taxon>Viridiplantae</taxon>
        <taxon>Streptophyta</taxon>
        <taxon>Embryophyta</taxon>
        <taxon>Tracheophyta</taxon>
        <taxon>Spermatophyta</taxon>
        <taxon>Magnoliopsida</taxon>
        <taxon>eudicotyledons</taxon>
        <taxon>Gunneridae</taxon>
        <taxon>Pentapetalae</taxon>
        <taxon>rosids</taxon>
        <taxon>fabids</taxon>
        <taxon>Fabales</taxon>
        <taxon>Fabaceae</taxon>
        <taxon>Papilionoideae</taxon>
        <taxon>50 kb inversion clade</taxon>
        <taxon>NPAAA clade</taxon>
        <taxon>Hologalegina</taxon>
        <taxon>IRL clade</taxon>
        <taxon>Cicereae</taxon>
        <taxon>Cicer</taxon>
    </lineage>
</organism>
<dbReference type="KEGG" id="cam:101494870"/>
<feature type="compositionally biased region" description="Polar residues" evidence="1">
    <location>
        <begin position="1"/>
        <end position="12"/>
    </location>
</feature>
<feature type="compositionally biased region" description="Polar residues" evidence="1">
    <location>
        <begin position="95"/>
        <end position="106"/>
    </location>
</feature>